<accession>A0AA39T108</accession>
<sequence length="98" mass="11206">MNPLLRPISQEARGDWLQFLLCLFLLHQSPWLNPGRRQGSIWESSAAAARGRPRAPLWDANPINKNSTPLATATRHPCPTSIWMQPLRPWSVMKSPRR</sequence>
<gene>
    <name evidence="2" type="ORF">B0T17DRAFT_544403</name>
</gene>
<evidence type="ECO:0000256" key="1">
    <source>
        <dbReference type="SAM" id="MobiDB-lite"/>
    </source>
</evidence>
<evidence type="ECO:0000313" key="2">
    <source>
        <dbReference type="EMBL" id="KAK0610396.1"/>
    </source>
</evidence>
<keyword evidence="3" id="KW-1185">Reference proteome</keyword>
<dbReference type="Proteomes" id="UP001174934">
    <property type="component" value="Unassembled WGS sequence"/>
</dbReference>
<proteinExistence type="predicted"/>
<protein>
    <submittedName>
        <fullName evidence="2">Uncharacterized protein</fullName>
    </submittedName>
</protein>
<dbReference type="EMBL" id="JAULSR010000010">
    <property type="protein sequence ID" value="KAK0610396.1"/>
    <property type="molecule type" value="Genomic_DNA"/>
</dbReference>
<dbReference type="AlphaFoldDB" id="A0AA39T108"/>
<feature type="region of interest" description="Disordered" evidence="1">
    <location>
        <begin position="53"/>
        <end position="77"/>
    </location>
</feature>
<name>A0AA39T108_9PEZI</name>
<organism evidence="2 3">
    <name type="scientific">Bombardia bombarda</name>
    <dbReference type="NCBI Taxonomy" id="252184"/>
    <lineage>
        <taxon>Eukaryota</taxon>
        <taxon>Fungi</taxon>
        <taxon>Dikarya</taxon>
        <taxon>Ascomycota</taxon>
        <taxon>Pezizomycotina</taxon>
        <taxon>Sordariomycetes</taxon>
        <taxon>Sordariomycetidae</taxon>
        <taxon>Sordariales</taxon>
        <taxon>Lasiosphaeriaceae</taxon>
        <taxon>Bombardia</taxon>
    </lineage>
</organism>
<evidence type="ECO:0000313" key="3">
    <source>
        <dbReference type="Proteomes" id="UP001174934"/>
    </source>
</evidence>
<reference evidence="2" key="1">
    <citation type="submission" date="2023-06" db="EMBL/GenBank/DDBJ databases">
        <title>Genome-scale phylogeny and comparative genomics of the fungal order Sordariales.</title>
        <authorList>
            <consortium name="Lawrence Berkeley National Laboratory"/>
            <person name="Hensen N."/>
            <person name="Bonometti L."/>
            <person name="Westerberg I."/>
            <person name="Brannstrom I.O."/>
            <person name="Guillou S."/>
            <person name="Cros-Aarteil S."/>
            <person name="Calhoun S."/>
            <person name="Haridas S."/>
            <person name="Kuo A."/>
            <person name="Mondo S."/>
            <person name="Pangilinan J."/>
            <person name="Riley R."/>
            <person name="LaButti K."/>
            <person name="Andreopoulos B."/>
            <person name="Lipzen A."/>
            <person name="Chen C."/>
            <person name="Yanf M."/>
            <person name="Daum C."/>
            <person name="Ng V."/>
            <person name="Clum A."/>
            <person name="Steindorff A."/>
            <person name="Ohm R."/>
            <person name="Martin F."/>
            <person name="Silar P."/>
            <person name="Natvig D."/>
            <person name="Lalanne C."/>
            <person name="Gautier V."/>
            <person name="Ament-velasquez S.L."/>
            <person name="Kruys A."/>
            <person name="Hutchinson M.I."/>
            <person name="Powell A.J."/>
            <person name="Barry K."/>
            <person name="Miller A.N."/>
            <person name="Grigoriev I.V."/>
            <person name="Debuchy R."/>
            <person name="Gladieux P."/>
            <person name="Thoren M.H."/>
            <person name="Johannesson H."/>
        </authorList>
    </citation>
    <scope>NUCLEOTIDE SEQUENCE</scope>
    <source>
        <strain evidence="2">SMH3391-2</strain>
    </source>
</reference>
<comment type="caution">
    <text evidence="2">The sequence shown here is derived from an EMBL/GenBank/DDBJ whole genome shotgun (WGS) entry which is preliminary data.</text>
</comment>